<dbReference type="Pfam" id="PF00929">
    <property type="entry name" value="RNase_T"/>
    <property type="match status" value="1"/>
</dbReference>
<dbReference type="AlphaFoldDB" id="A0A558AMQ8"/>
<dbReference type="Gene3D" id="3.30.420.10">
    <property type="entry name" value="Ribonuclease H-like superfamily/Ribonuclease H"/>
    <property type="match status" value="1"/>
</dbReference>
<dbReference type="FunFam" id="3.30.420.10:FF:000045">
    <property type="entry name" value="3'-5' exonuclease DinG"/>
    <property type="match status" value="1"/>
</dbReference>
<dbReference type="InterPro" id="IPR036397">
    <property type="entry name" value="RNaseH_sf"/>
</dbReference>
<feature type="transmembrane region" description="Helical" evidence="4">
    <location>
        <begin position="477"/>
        <end position="496"/>
    </location>
</feature>
<proteinExistence type="predicted"/>
<dbReference type="GO" id="GO:0005829">
    <property type="term" value="C:cytosol"/>
    <property type="evidence" value="ECO:0007669"/>
    <property type="project" value="TreeGrafter"/>
</dbReference>
<dbReference type="EMBL" id="VJZA01000002">
    <property type="protein sequence ID" value="TVT25510.1"/>
    <property type="molecule type" value="Genomic_DNA"/>
</dbReference>
<organism evidence="6 7">
    <name type="scientific">Amycolatopsis acidiphila</name>
    <dbReference type="NCBI Taxonomy" id="715473"/>
    <lineage>
        <taxon>Bacteria</taxon>
        <taxon>Bacillati</taxon>
        <taxon>Actinomycetota</taxon>
        <taxon>Actinomycetes</taxon>
        <taxon>Pseudonocardiales</taxon>
        <taxon>Pseudonocardiaceae</taxon>
        <taxon>Amycolatopsis</taxon>
    </lineage>
</organism>
<evidence type="ECO:0000313" key="7">
    <source>
        <dbReference type="Proteomes" id="UP000318578"/>
    </source>
</evidence>
<sequence length="501" mass="52863">MTSFGTLRLARDGRFPATATDFTALDFRTTGLRPGHVVELAAVRARADGTVLTEFATLVDPGRQVEPGPATLHRISRRDLDNAPEFGEVLGDLLDLCRGSVLVAHNLPFALEFLAAELARLNVRLPPLPVVGTLDAARQALHLPNAQLATVADALGIGEFPGHLALANARTVACVVSSLVTTHRLAFTDPPRLPQLPRFTSGGRVLTRPVEDPAERSWLAELVERVRVGDGGDPLHEAYRELLKAAISDQYVSPDEAHELASLAAAAGIAVRRTHLDFVTAMREVAADDGVITEVEAHDLTRVATALGVPEVARDLRTAERLRTPMRVLVLGETRAADALRAAVLAAGIQLAKNLTASVSHLAIADDVPRQDPRLGRARERGIVVLDITTAWTVLGLLEPPPTPFSAPVSVRAATPPAPTAPPAFAPTARLAPVAPPPRSPATPARQLWAARALMAAGLVVMLFSILALFGGAPFAGGLVLAVFGVGALCAGWYLADPAPN</sequence>
<dbReference type="InterPro" id="IPR012337">
    <property type="entry name" value="RNaseH-like_sf"/>
</dbReference>
<dbReference type="Proteomes" id="UP000318578">
    <property type="component" value="Unassembled WGS sequence"/>
</dbReference>
<dbReference type="SMART" id="SM00479">
    <property type="entry name" value="EXOIII"/>
    <property type="match status" value="1"/>
</dbReference>
<evidence type="ECO:0000313" key="6">
    <source>
        <dbReference type="EMBL" id="TVT25510.1"/>
    </source>
</evidence>
<keyword evidence="4" id="KW-1133">Transmembrane helix</keyword>
<keyword evidence="2" id="KW-0378">Hydrolase</keyword>
<dbReference type="InterPro" id="IPR013520">
    <property type="entry name" value="Ribonucl_H"/>
</dbReference>
<keyword evidence="7" id="KW-1185">Reference proteome</keyword>
<evidence type="ECO:0000256" key="3">
    <source>
        <dbReference type="ARBA" id="ARBA00022839"/>
    </source>
</evidence>
<evidence type="ECO:0000256" key="4">
    <source>
        <dbReference type="SAM" id="Phobius"/>
    </source>
</evidence>
<dbReference type="CDD" id="cd06127">
    <property type="entry name" value="DEDDh"/>
    <property type="match status" value="1"/>
</dbReference>
<dbReference type="PANTHER" id="PTHR30231:SF4">
    <property type="entry name" value="PROTEIN NEN2"/>
    <property type="match status" value="1"/>
</dbReference>
<dbReference type="RefSeq" id="WP_144632435.1">
    <property type="nucleotide sequence ID" value="NZ_BNAX01000003.1"/>
</dbReference>
<protein>
    <submittedName>
        <fullName evidence="6">3'-5' exonuclease</fullName>
    </submittedName>
</protein>
<dbReference type="SUPFAM" id="SSF158682">
    <property type="entry name" value="TerB-like"/>
    <property type="match status" value="1"/>
</dbReference>
<dbReference type="InterPro" id="IPR029024">
    <property type="entry name" value="TerB-like"/>
</dbReference>
<feature type="transmembrane region" description="Helical" evidence="4">
    <location>
        <begin position="449"/>
        <end position="470"/>
    </location>
</feature>
<gene>
    <name evidence="6" type="ORF">FNH06_01460</name>
</gene>
<keyword evidence="1" id="KW-0540">Nuclease</keyword>
<dbReference type="PANTHER" id="PTHR30231">
    <property type="entry name" value="DNA POLYMERASE III SUBUNIT EPSILON"/>
    <property type="match status" value="1"/>
</dbReference>
<evidence type="ECO:0000259" key="5">
    <source>
        <dbReference type="SMART" id="SM00479"/>
    </source>
</evidence>
<feature type="domain" description="Exonuclease" evidence="5">
    <location>
        <begin position="21"/>
        <end position="185"/>
    </location>
</feature>
<keyword evidence="4" id="KW-0472">Membrane</keyword>
<dbReference type="GO" id="GO:0003676">
    <property type="term" value="F:nucleic acid binding"/>
    <property type="evidence" value="ECO:0007669"/>
    <property type="project" value="InterPro"/>
</dbReference>
<evidence type="ECO:0000256" key="1">
    <source>
        <dbReference type="ARBA" id="ARBA00022722"/>
    </source>
</evidence>
<keyword evidence="4" id="KW-0812">Transmembrane</keyword>
<evidence type="ECO:0000256" key="2">
    <source>
        <dbReference type="ARBA" id="ARBA00022801"/>
    </source>
</evidence>
<dbReference type="OrthoDB" id="190275at2"/>
<reference evidence="6 7" key="1">
    <citation type="submission" date="2019-07" db="EMBL/GenBank/DDBJ databases">
        <title>New species of Amycolatopsis and Streptomyces.</title>
        <authorList>
            <person name="Duangmal K."/>
            <person name="Teo W.F.A."/>
            <person name="Lipun K."/>
        </authorList>
    </citation>
    <scope>NUCLEOTIDE SEQUENCE [LARGE SCALE GENOMIC DNA]</scope>
    <source>
        <strain evidence="6 7">JCM 30562</strain>
    </source>
</reference>
<dbReference type="SUPFAM" id="SSF53098">
    <property type="entry name" value="Ribonuclease H-like"/>
    <property type="match status" value="1"/>
</dbReference>
<name>A0A558AMQ8_9PSEU</name>
<comment type="caution">
    <text evidence="6">The sequence shown here is derived from an EMBL/GenBank/DDBJ whole genome shotgun (WGS) entry which is preliminary data.</text>
</comment>
<accession>A0A558AMQ8</accession>
<keyword evidence="3 6" id="KW-0269">Exonuclease</keyword>
<dbReference type="GO" id="GO:0008408">
    <property type="term" value="F:3'-5' exonuclease activity"/>
    <property type="evidence" value="ECO:0007669"/>
    <property type="project" value="TreeGrafter"/>
</dbReference>